<evidence type="ECO:0008006" key="4">
    <source>
        <dbReference type="Google" id="ProtNLM"/>
    </source>
</evidence>
<gene>
    <name evidence="2" type="ORF">CEXT_53351</name>
</gene>
<feature type="signal peptide" evidence="1">
    <location>
        <begin position="1"/>
        <end position="27"/>
    </location>
</feature>
<protein>
    <recommendedName>
        <fullName evidence="4">Secreted protein</fullName>
    </recommendedName>
</protein>
<dbReference type="AlphaFoldDB" id="A0AAV4URB4"/>
<accession>A0AAV4URB4</accession>
<reference evidence="2 3" key="1">
    <citation type="submission" date="2021-06" db="EMBL/GenBank/DDBJ databases">
        <title>Caerostris extrusa draft genome.</title>
        <authorList>
            <person name="Kono N."/>
            <person name="Arakawa K."/>
        </authorList>
    </citation>
    <scope>NUCLEOTIDE SEQUENCE [LARGE SCALE GENOMIC DNA]</scope>
</reference>
<keyword evidence="3" id="KW-1185">Reference proteome</keyword>
<evidence type="ECO:0000256" key="1">
    <source>
        <dbReference type="SAM" id="SignalP"/>
    </source>
</evidence>
<organism evidence="2 3">
    <name type="scientific">Caerostris extrusa</name>
    <name type="common">Bark spider</name>
    <name type="synonym">Caerostris bankana</name>
    <dbReference type="NCBI Taxonomy" id="172846"/>
    <lineage>
        <taxon>Eukaryota</taxon>
        <taxon>Metazoa</taxon>
        <taxon>Ecdysozoa</taxon>
        <taxon>Arthropoda</taxon>
        <taxon>Chelicerata</taxon>
        <taxon>Arachnida</taxon>
        <taxon>Araneae</taxon>
        <taxon>Araneomorphae</taxon>
        <taxon>Entelegynae</taxon>
        <taxon>Araneoidea</taxon>
        <taxon>Araneidae</taxon>
        <taxon>Caerostris</taxon>
    </lineage>
</organism>
<comment type="caution">
    <text evidence="2">The sequence shown here is derived from an EMBL/GenBank/DDBJ whole genome shotgun (WGS) entry which is preliminary data.</text>
</comment>
<feature type="chain" id="PRO_5043394286" description="Secreted protein" evidence="1">
    <location>
        <begin position="28"/>
        <end position="119"/>
    </location>
</feature>
<dbReference type="EMBL" id="BPLR01013306">
    <property type="protein sequence ID" value="GIY60297.1"/>
    <property type="molecule type" value="Genomic_DNA"/>
</dbReference>
<sequence>MDYFILSASPSLSTCLLAAAAAGDAAGTTDTPPYENEKGKSVSILTPGQHRSIAPEVSFCLFLGLCGSNPTKRHRCRCRNSMNDAQCPGFRGADLQTTWRTLKSGSGWNSVIPFRNSCC</sequence>
<proteinExistence type="predicted"/>
<dbReference type="Proteomes" id="UP001054945">
    <property type="component" value="Unassembled WGS sequence"/>
</dbReference>
<keyword evidence="1" id="KW-0732">Signal</keyword>
<evidence type="ECO:0000313" key="3">
    <source>
        <dbReference type="Proteomes" id="UP001054945"/>
    </source>
</evidence>
<name>A0AAV4URB4_CAEEX</name>
<evidence type="ECO:0000313" key="2">
    <source>
        <dbReference type="EMBL" id="GIY60297.1"/>
    </source>
</evidence>